<dbReference type="STRING" id="1748243.Tel_15345"/>
<organism evidence="1 2">
    <name type="scientific">Candidatus Tenderia electrophaga</name>
    <dbReference type="NCBI Taxonomy" id="1748243"/>
    <lineage>
        <taxon>Bacteria</taxon>
        <taxon>Pseudomonadati</taxon>
        <taxon>Pseudomonadota</taxon>
        <taxon>Gammaproteobacteria</taxon>
        <taxon>Candidatus Tenderiales</taxon>
        <taxon>Candidatus Tenderiaceae</taxon>
        <taxon>Candidatus Tenderia</taxon>
    </lineage>
</organism>
<accession>A0A0S2TGY7</accession>
<proteinExistence type="predicted"/>
<gene>
    <name evidence="1" type="ORF">Tel_15345</name>
</gene>
<evidence type="ECO:0000313" key="2">
    <source>
        <dbReference type="Proteomes" id="UP000055136"/>
    </source>
</evidence>
<name>A0A0S2TGY7_9GAMM</name>
<protein>
    <recommendedName>
        <fullName evidence="3">DUF3581 domain-containing protein</fullName>
    </recommendedName>
</protein>
<keyword evidence="2" id="KW-1185">Reference proteome</keyword>
<dbReference type="EMBL" id="CP013099">
    <property type="protein sequence ID" value="ALP54410.1"/>
    <property type="molecule type" value="Genomic_DNA"/>
</dbReference>
<dbReference type="InterPro" id="IPR021974">
    <property type="entry name" value="DUF3581"/>
</dbReference>
<evidence type="ECO:0008006" key="3">
    <source>
        <dbReference type="Google" id="ProtNLM"/>
    </source>
</evidence>
<dbReference type="Pfam" id="PF12119">
    <property type="entry name" value="DUF3581"/>
    <property type="match status" value="1"/>
</dbReference>
<evidence type="ECO:0000313" key="1">
    <source>
        <dbReference type="EMBL" id="ALP54410.1"/>
    </source>
</evidence>
<dbReference type="KEGG" id="tee:Tel_15345"/>
<dbReference type="Proteomes" id="UP000055136">
    <property type="component" value="Chromosome"/>
</dbReference>
<reference evidence="1" key="1">
    <citation type="submission" date="2015-10" db="EMBL/GenBank/DDBJ databases">
        <title>Description of Candidatus Tenderia electrophaga gen. nov, sp. nov., an Uncultivated Electroautotroph from a Biocathode Enrichment.</title>
        <authorList>
            <person name="Eddie B.J."/>
            <person name="Malanoski A.P."/>
            <person name="Wang Z."/>
            <person name="Hall R.J."/>
            <person name="Oh S.D."/>
            <person name="Heiner C."/>
            <person name="Lin B."/>
            <person name="Strycharz-Glaven S.M."/>
        </authorList>
    </citation>
    <scope>NUCLEOTIDE SEQUENCE [LARGE SCALE GENOMIC DNA]</scope>
    <source>
        <strain evidence="1">NRL1</strain>
    </source>
</reference>
<dbReference type="AlphaFoldDB" id="A0A0S2TGY7"/>
<sequence length="235" mass="26705">MRLEDYFSRRDNRILVSRRQASSFAKKIAGDFNPIHDEDAKRFCVPGDLLFALGLHHYGLSQRMCINFGGMVSDSVPLLFSESDGDDISICDENGKEYLNISRSGQRSGDEALISELTQRYVEFSGQTFPHILVPLMKEKQLMINTDRPLVIYERMVINLDDLDIRGPRLELSSSNLDVEGKRGNVSVRFVVKDAERTVGHGEKHIVLSGLREYDQAKIDQLVTDYNARKESYQG</sequence>